<name>A0A8S1RV84_9CILI</name>
<dbReference type="Proteomes" id="UP000692954">
    <property type="component" value="Unassembled WGS sequence"/>
</dbReference>
<sequence length="234" mass="27248">MINYVNSQDLILIVPICNLQLNNIVLSQCHELLNGELIILSASLFFMDNVYQLMLQNFKINYFAMSQPFIQLNQGSNIYLNNLKITSFKLHQQVQITDKTLLIVNILTISNSQFSSSITSVNQLFQYFNLMLKILLLMVINFVVQSLILYLQNPYNLLQLDLIIQLFKIIVFQLIKCSNSQLITNIYSINQKLSLIFQQYLLIRYILCFKFSFGDTIHALHLIFDHSSFITQNT</sequence>
<proteinExistence type="predicted"/>
<dbReference type="EMBL" id="CAJJDN010000330">
    <property type="protein sequence ID" value="CAD8130799.1"/>
    <property type="molecule type" value="Genomic_DNA"/>
</dbReference>
<evidence type="ECO:0000313" key="3">
    <source>
        <dbReference type="Proteomes" id="UP000692954"/>
    </source>
</evidence>
<evidence type="ECO:0000313" key="2">
    <source>
        <dbReference type="EMBL" id="CAD8130799.1"/>
    </source>
</evidence>
<feature type="transmembrane region" description="Helical" evidence="1">
    <location>
        <begin position="130"/>
        <end position="151"/>
    </location>
</feature>
<comment type="caution">
    <text evidence="2">The sequence shown here is derived from an EMBL/GenBank/DDBJ whole genome shotgun (WGS) entry which is preliminary data.</text>
</comment>
<keyword evidence="3" id="KW-1185">Reference proteome</keyword>
<evidence type="ECO:0008006" key="4">
    <source>
        <dbReference type="Google" id="ProtNLM"/>
    </source>
</evidence>
<organism evidence="2 3">
    <name type="scientific">Paramecium sonneborni</name>
    <dbReference type="NCBI Taxonomy" id="65129"/>
    <lineage>
        <taxon>Eukaryota</taxon>
        <taxon>Sar</taxon>
        <taxon>Alveolata</taxon>
        <taxon>Ciliophora</taxon>
        <taxon>Intramacronucleata</taxon>
        <taxon>Oligohymenophorea</taxon>
        <taxon>Peniculida</taxon>
        <taxon>Parameciidae</taxon>
        <taxon>Paramecium</taxon>
    </lineage>
</organism>
<keyword evidence="1" id="KW-0812">Transmembrane</keyword>
<keyword evidence="1" id="KW-0472">Membrane</keyword>
<accession>A0A8S1RV84</accession>
<dbReference type="AlphaFoldDB" id="A0A8S1RV84"/>
<gene>
    <name evidence="2" type="ORF">PSON_ATCC_30995.1.T3300004</name>
</gene>
<protein>
    <recommendedName>
        <fullName evidence="4">Transmembrane protein</fullName>
    </recommendedName>
</protein>
<keyword evidence="1" id="KW-1133">Transmembrane helix</keyword>
<evidence type="ECO:0000256" key="1">
    <source>
        <dbReference type="SAM" id="Phobius"/>
    </source>
</evidence>
<reference evidence="2" key="1">
    <citation type="submission" date="2021-01" db="EMBL/GenBank/DDBJ databases">
        <authorList>
            <consortium name="Genoscope - CEA"/>
            <person name="William W."/>
        </authorList>
    </citation>
    <scope>NUCLEOTIDE SEQUENCE</scope>
</reference>